<evidence type="ECO:0000313" key="1">
    <source>
        <dbReference type="EMBL" id="MBX7491255.1"/>
    </source>
</evidence>
<dbReference type="Pfam" id="PF08843">
    <property type="entry name" value="AbiEii"/>
    <property type="match status" value="1"/>
</dbReference>
<name>A0ABS7JPG0_9HELI</name>
<accession>A0ABS7JPG0</accession>
<organism evidence="1 2">
    <name type="scientific">Helicobacter turcicus</name>
    <dbReference type="NCBI Taxonomy" id="2867412"/>
    <lineage>
        <taxon>Bacteria</taxon>
        <taxon>Pseudomonadati</taxon>
        <taxon>Campylobacterota</taxon>
        <taxon>Epsilonproteobacteria</taxon>
        <taxon>Campylobacterales</taxon>
        <taxon>Helicobacteraceae</taxon>
        <taxon>Helicobacter</taxon>
    </lineage>
</organism>
<reference evidence="1 2" key="1">
    <citation type="submission" date="2021-08" db="EMBL/GenBank/DDBJ databases">
        <title>Helicobacter spp. isolated from feces of Anatolian Ground Squirrel (Spermophilus xanthoprymnus) in Turkey.</title>
        <authorList>
            <person name="Aydin F."/>
            <person name="Abay S."/>
            <person name="Kayman T."/>
            <person name="Karakaya E."/>
            <person name="Saticioglu I.B."/>
        </authorList>
    </citation>
    <scope>NUCLEOTIDE SEQUENCE [LARGE SCALE GENOMIC DNA]</scope>
    <source>
        <strain evidence="1 2">Faydin-H70</strain>
    </source>
</reference>
<dbReference type="Gene3D" id="3.10.450.620">
    <property type="entry name" value="JHP933, nucleotidyltransferase-like core domain"/>
    <property type="match status" value="1"/>
</dbReference>
<dbReference type="GO" id="GO:0016740">
    <property type="term" value="F:transferase activity"/>
    <property type="evidence" value="ECO:0007669"/>
    <property type="project" value="UniProtKB-KW"/>
</dbReference>
<evidence type="ECO:0000313" key="2">
    <source>
        <dbReference type="Proteomes" id="UP000700059"/>
    </source>
</evidence>
<protein>
    <submittedName>
        <fullName evidence="1">Nucleotidyl transferase AbiEii/AbiGii toxin family protein</fullName>
    </submittedName>
</protein>
<dbReference type="RefSeq" id="WP_221532507.1">
    <property type="nucleotide sequence ID" value="NZ_JAIGYP010000010.1"/>
</dbReference>
<keyword evidence="1" id="KW-0808">Transferase</keyword>
<sequence length="294" mass="35014">MDLLEIAAKYANNNALQFTIAKEILHYDILETLYENEIGKFLVFQGGTALRLFYNNNRYSEDLDFVIDCGFEFKLSDMTFFKERFQKRIALKYGLEIEFDEPKDDDNIVKRYSVKILLPMPNRQKTKINLEIAQIPSYDNDLKIINNQYSSEFSVNTLVRVESKEEIFADKMIALACRKYLKFRDFWDIKFLNDSNTPLNMELIKAKIKDYKIENFSQMLENKMNLLRENNLANDFENEMNRFLDPKFFNLTKDNNFLNDILKAVLYNSTKVLENKENLESQKYYSTKPKRKHK</sequence>
<dbReference type="EMBL" id="JAIGYQ010000010">
    <property type="protein sequence ID" value="MBX7491255.1"/>
    <property type="molecule type" value="Genomic_DNA"/>
</dbReference>
<gene>
    <name evidence="1" type="ORF">K4G57_07260</name>
</gene>
<keyword evidence="2" id="KW-1185">Reference proteome</keyword>
<dbReference type="Proteomes" id="UP000700059">
    <property type="component" value="Unassembled WGS sequence"/>
</dbReference>
<proteinExistence type="predicted"/>
<dbReference type="InterPro" id="IPR014942">
    <property type="entry name" value="AbiEii"/>
</dbReference>
<comment type="caution">
    <text evidence="1">The sequence shown here is derived from an EMBL/GenBank/DDBJ whole genome shotgun (WGS) entry which is preliminary data.</text>
</comment>